<dbReference type="InterPro" id="IPR016162">
    <property type="entry name" value="Ald_DH_N"/>
</dbReference>
<dbReference type="GO" id="GO:0004029">
    <property type="term" value="F:aldehyde dehydrogenase (NAD+) activity"/>
    <property type="evidence" value="ECO:0007669"/>
    <property type="project" value="UniProtKB-EC"/>
</dbReference>
<evidence type="ECO:0000259" key="4">
    <source>
        <dbReference type="Pfam" id="PF00171"/>
    </source>
</evidence>
<evidence type="ECO:0000313" key="6">
    <source>
        <dbReference type="Proteomes" id="UP001232445"/>
    </source>
</evidence>
<protein>
    <submittedName>
        <fullName evidence="5">Aldehyde dehydrogenase (NAD+)</fullName>
        <ecNumber evidence="5">1.2.1.3</ecNumber>
    </submittedName>
</protein>
<keyword evidence="6" id="KW-1185">Reference proteome</keyword>
<gene>
    <name evidence="5" type="ORF">J2S00_001064</name>
</gene>
<proteinExistence type="inferred from homology"/>
<dbReference type="InterPro" id="IPR029510">
    <property type="entry name" value="Ald_DH_CS_GLU"/>
</dbReference>
<dbReference type="Gene3D" id="3.40.605.10">
    <property type="entry name" value="Aldehyde Dehydrogenase, Chain A, domain 1"/>
    <property type="match status" value="1"/>
</dbReference>
<sequence length="483" mass="52184">MTQTYLNYINGEWKASASGQTIKSINPANVNEVVGEIQASTADDVQEAVQAAKAAQRTWKKMSGAERGNILYKAADILENRLEEIAETMTREMGKTLPEARGETMRGVHLLRYYAGEGLRKVGDVIPSMDGKTHIYTTRVPLGVVGIITPWNFPVAIPIWKIAPALIYGNTVVFKPASDTGVTAAKVVEVFAQAGLPKGVLNFVTGSGSRVGNAIIEHNDIHGISFTGSNSTGRYIAQTAAARGVKYQLEMGGKNPAIVDEECDLDLAVTQVINGAMKSTGQKCTATSRALIHRNIYEQFKTKLLDEVQKITIGDGLQDGVWMGPVANKNQLDTILTMIEKGKSEGGKILFGGEVPEGEQYKNGYFIQPTVFESVSPKAEIAQEEIFGPVLVLIPVDSLEEAFEIANDVRFGLSASLFTTNVNKALSFIDEIDAGMVRINGETAGVEPQAPFGGMKESSSHSREQGRAAIEFYTSIKTVSICR</sequence>
<keyword evidence="1 3" id="KW-0560">Oxidoreductase</keyword>
<dbReference type="InterPro" id="IPR015590">
    <property type="entry name" value="Aldehyde_DH_dom"/>
</dbReference>
<dbReference type="InterPro" id="IPR016163">
    <property type="entry name" value="Ald_DH_C"/>
</dbReference>
<dbReference type="NCBIfam" id="NF042993">
    <property type="entry name" value="AlphKGSA_gudD"/>
    <property type="match status" value="1"/>
</dbReference>
<feature type="active site" evidence="2">
    <location>
        <position position="250"/>
    </location>
</feature>
<comment type="similarity">
    <text evidence="3">Belongs to the aldehyde dehydrogenase family.</text>
</comment>
<dbReference type="EMBL" id="JAUSUQ010000003">
    <property type="protein sequence ID" value="MDQ0338280.1"/>
    <property type="molecule type" value="Genomic_DNA"/>
</dbReference>
<dbReference type="Pfam" id="PF00171">
    <property type="entry name" value="Aldedh"/>
    <property type="match status" value="1"/>
</dbReference>
<dbReference type="InterPro" id="IPR054869">
    <property type="entry name" value="AlphKGSA_gudD"/>
</dbReference>
<dbReference type="Proteomes" id="UP001232445">
    <property type="component" value="Unassembled WGS sequence"/>
</dbReference>
<dbReference type="Gene3D" id="3.40.309.10">
    <property type="entry name" value="Aldehyde Dehydrogenase, Chain A, domain 2"/>
    <property type="match status" value="1"/>
</dbReference>
<accession>A0ABU0CRZ3</accession>
<evidence type="ECO:0000256" key="1">
    <source>
        <dbReference type="ARBA" id="ARBA00023002"/>
    </source>
</evidence>
<dbReference type="RefSeq" id="WP_307336363.1">
    <property type="nucleotide sequence ID" value="NZ_JAUSUQ010000003.1"/>
</dbReference>
<comment type="caution">
    <text evidence="5">The sequence shown here is derived from an EMBL/GenBank/DDBJ whole genome shotgun (WGS) entry which is preliminary data.</text>
</comment>
<evidence type="ECO:0000256" key="3">
    <source>
        <dbReference type="RuleBase" id="RU003345"/>
    </source>
</evidence>
<dbReference type="SUPFAM" id="SSF53720">
    <property type="entry name" value="ALDH-like"/>
    <property type="match status" value="1"/>
</dbReference>
<reference evidence="5 6" key="1">
    <citation type="submission" date="2023-07" db="EMBL/GenBank/DDBJ databases">
        <title>Genomic Encyclopedia of Type Strains, Phase IV (KMG-IV): sequencing the most valuable type-strain genomes for metagenomic binning, comparative biology and taxonomic classification.</title>
        <authorList>
            <person name="Goeker M."/>
        </authorList>
    </citation>
    <scope>NUCLEOTIDE SEQUENCE [LARGE SCALE GENOMIC DNA]</scope>
    <source>
        <strain evidence="5 6">DSM 17740</strain>
    </source>
</reference>
<organism evidence="5 6">
    <name type="scientific">Caldalkalibacillus uzonensis</name>
    <dbReference type="NCBI Taxonomy" id="353224"/>
    <lineage>
        <taxon>Bacteria</taxon>
        <taxon>Bacillati</taxon>
        <taxon>Bacillota</taxon>
        <taxon>Bacilli</taxon>
        <taxon>Bacillales</taxon>
        <taxon>Bacillaceae</taxon>
        <taxon>Caldalkalibacillus</taxon>
    </lineage>
</organism>
<dbReference type="InterPro" id="IPR016161">
    <property type="entry name" value="Ald_DH/histidinol_DH"/>
</dbReference>
<dbReference type="PANTHER" id="PTHR11699">
    <property type="entry name" value="ALDEHYDE DEHYDROGENASE-RELATED"/>
    <property type="match status" value="1"/>
</dbReference>
<name>A0ABU0CRZ3_9BACI</name>
<dbReference type="EC" id="1.2.1.3" evidence="5"/>
<dbReference type="PROSITE" id="PS00687">
    <property type="entry name" value="ALDEHYDE_DEHYDR_GLU"/>
    <property type="match status" value="1"/>
</dbReference>
<evidence type="ECO:0000256" key="2">
    <source>
        <dbReference type="PROSITE-ProRule" id="PRU10007"/>
    </source>
</evidence>
<feature type="domain" description="Aldehyde dehydrogenase" evidence="4">
    <location>
        <begin position="13"/>
        <end position="479"/>
    </location>
</feature>
<dbReference type="CDD" id="cd07097">
    <property type="entry name" value="ALDH_KGSADH-YcbD"/>
    <property type="match status" value="1"/>
</dbReference>
<evidence type="ECO:0000313" key="5">
    <source>
        <dbReference type="EMBL" id="MDQ0338280.1"/>
    </source>
</evidence>